<dbReference type="InterPro" id="IPR025626">
    <property type="entry name" value="YyzF"/>
</dbReference>
<dbReference type="OrthoDB" id="1652387at2"/>
<protein>
    <submittedName>
        <fullName evidence="1">CxxH/CxxC protein</fullName>
    </submittedName>
</protein>
<dbReference type="Proteomes" id="UP000245938">
    <property type="component" value="Unassembled WGS sequence"/>
</dbReference>
<comment type="caution">
    <text evidence="1">The sequence shown here is derived from an EMBL/GenBank/DDBJ whole genome shotgun (WGS) entry which is preliminary data.</text>
</comment>
<gene>
    <name evidence="1" type="ORF">DEX24_07305</name>
</gene>
<organism evidence="1 2">
    <name type="scientific">Kurthia sibirica</name>
    <dbReference type="NCBI Taxonomy" id="202750"/>
    <lineage>
        <taxon>Bacteria</taxon>
        <taxon>Bacillati</taxon>
        <taxon>Bacillota</taxon>
        <taxon>Bacilli</taxon>
        <taxon>Bacillales</taxon>
        <taxon>Caryophanaceae</taxon>
        <taxon>Kurthia</taxon>
    </lineage>
</organism>
<evidence type="ECO:0000313" key="1">
    <source>
        <dbReference type="EMBL" id="PWI25709.1"/>
    </source>
</evidence>
<dbReference type="NCBIfam" id="TIGR04129">
    <property type="entry name" value="CxxH_BA5709"/>
    <property type="match status" value="1"/>
</dbReference>
<sequence>MAIKSCENHIGHALDVFVANEKDFPIMENLKEEEKLSTKCDFCDEQAEYLVGNK</sequence>
<dbReference type="AlphaFoldDB" id="A0A2U3AMG3"/>
<reference evidence="1 2" key="1">
    <citation type="submission" date="2018-05" db="EMBL/GenBank/DDBJ databases">
        <title>Kurthia sibirica genome sequence.</title>
        <authorList>
            <person name="Maclea K.S."/>
            <person name="Goen A.E."/>
        </authorList>
    </citation>
    <scope>NUCLEOTIDE SEQUENCE [LARGE SCALE GENOMIC DNA]</scope>
    <source>
        <strain evidence="1 2">ATCC 49154</strain>
    </source>
</reference>
<proteinExistence type="predicted"/>
<accession>A0A2U3AMG3</accession>
<dbReference type="RefSeq" id="WP_109305763.1">
    <property type="nucleotide sequence ID" value="NZ_BJUF01000013.1"/>
</dbReference>
<name>A0A2U3AMG3_9BACL</name>
<evidence type="ECO:0000313" key="2">
    <source>
        <dbReference type="Proteomes" id="UP000245938"/>
    </source>
</evidence>
<dbReference type="Pfam" id="PF14116">
    <property type="entry name" value="YyzF"/>
    <property type="match status" value="1"/>
</dbReference>
<dbReference type="EMBL" id="QFVR01000007">
    <property type="protein sequence ID" value="PWI25709.1"/>
    <property type="molecule type" value="Genomic_DNA"/>
</dbReference>
<keyword evidence="2" id="KW-1185">Reference proteome</keyword>